<feature type="binding site" evidence="11">
    <location>
        <position position="401"/>
    </location>
    <ligand>
        <name>L-glutamine</name>
        <dbReference type="ChEBI" id="CHEBI:58359"/>
    </ligand>
</feature>
<evidence type="ECO:0000256" key="2">
    <source>
        <dbReference type="ARBA" id="ARBA00007533"/>
    </source>
</evidence>
<evidence type="ECO:0000256" key="6">
    <source>
        <dbReference type="ARBA" id="ARBA00022840"/>
    </source>
</evidence>
<dbReference type="Gene3D" id="3.40.50.880">
    <property type="match status" value="1"/>
</dbReference>
<evidence type="ECO:0000259" key="12">
    <source>
        <dbReference type="Pfam" id="PF00117"/>
    </source>
</evidence>
<evidence type="ECO:0000256" key="4">
    <source>
        <dbReference type="ARBA" id="ARBA00022723"/>
    </source>
</evidence>
<dbReference type="GO" id="GO:0044210">
    <property type="term" value="P:'de novo' CTP biosynthetic process"/>
    <property type="evidence" value="ECO:0007669"/>
    <property type="project" value="UniProtKB-UniRule"/>
</dbReference>
<feature type="binding site" evidence="11">
    <location>
        <begin position="13"/>
        <end position="18"/>
    </location>
    <ligand>
        <name>ATP</name>
        <dbReference type="ChEBI" id="CHEBI:30616"/>
    </ligand>
</feature>
<dbReference type="InterPro" id="IPR017926">
    <property type="entry name" value="GATASE"/>
</dbReference>
<feature type="active site" evidence="11">
    <location>
        <position position="503"/>
    </location>
</feature>
<evidence type="ECO:0000256" key="5">
    <source>
        <dbReference type="ARBA" id="ARBA00022741"/>
    </source>
</evidence>
<keyword evidence="4 11" id="KW-0479">Metal-binding</keyword>
<keyword evidence="8 11" id="KW-0315">Glutamine amidotransferase</keyword>
<dbReference type="EMBL" id="CP133772">
    <property type="protein sequence ID" value="WYY01055.1"/>
    <property type="molecule type" value="Genomic_DNA"/>
</dbReference>
<feature type="binding site" evidence="11">
    <location>
        <position position="458"/>
    </location>
    <ligand>
        <name>L-glutamine</name>
        <dbReference type="ChEBI" id="CHEBI:58359"/>
    </ligand>
</feature>
<accession>A0AAX4NIT4</accession>
<comment type="similarity">
    <text evidence="2 11">Belongs to the CTP synthase family.</text>
</comment>
<keyword evidence="5 11" id="KW-0547">Nucleotide-binding</keyword>
<evidence type="ECO:0000313" key="15">
    <source>
        <dbReference type="Proteomes" id="UP001451606"/>
    </source>
</evidence>
<dbReference type="GO" id="GO:0019856">
    <property type="term" value="P:pyrimidine nucleobase biosynthetic process"/>
    <property type="evidence" value="ECO:0007669"/>
    <property type="project" value="TreeGrafter"/>
</dbReference>
<feature type="binding site" evidence="11">
    <location>
        <begin position="187"/>
        <end position="192"/>
    </location>
    <ligand>
        <name>UTP</name>
        <dbReference type="ChEBI" id="CHEBI:46398"/>
    </ligand>
</feature>
<feature type="binding site" evidence="11">
    <location>
        <position position="223"/>
    </location>
    <ligand>
        <name>CTP</name>
        <dbReference type="ChEBI" id="CHEBI:37563"/>
        <note>allosteric inhibitor</note>
    </ligand>
</feature>
<feature type="region of interest" description="Amidoligase domain" evidence="11">
    <location>
        <begin position="1"/>
        <end position="266"/>
    </location>
</feature>
<dbReference type="GO" id="GO:0042802">
    <property type="term" value="F:identical protein binding"/>
    <property type="evidence" value="ECO:0007669"/>
    <property type="project" value="TreeGrafter"/>
</dbReference>
<feature type="binding site" evidence="11">
    <location>
        <position position="350"/>
    </location>
    <ligand>
        <name>L-glutamine</name>
        <dbReference type="ChEBI" id="CHEBI:58359"/>
    </ligand>
</feature>
<dbReference type="AlphaFoldDB" id="A0AAX4NIT4"/>
<keyword evidence="15" id="KW-1185">Reference proteome</keyword>
<feature type="binding site" evidence="11">
    <location>
        <position position="70"/>
    </location>
    <ligand>
        <name>Mg(2+)</name>
        <dbReference type="ChEBI" id="CHEBI:18420"/>
    </ligand>
</feature>
<dbReference type="PROSITE" id="PS51273">
    <property type="entry name" value="GATASE_TYPE_1"/>
    <property type="match status" value="1"/>
</dbReference>
<dbReference type="PANTHER" id="PTHR11550">
    <property type="entry name" value="CTP SYNTHASE"/>
    <property type="match status" value="1"/>
</dbReference>
<feature type="binding site" evidence="11">
    <location>
        <begin position="378"/>
        <end position="381"/>
    </location>
    <ligand>
        <name>L-glutamine</name>
        <dbReference type="ChEBI" id="CHEBI:58359"/>
    </ligand>
</feature>
<dbReference type="KEGG" id="omr:OXIME_001651"/>
<dbReference type="InterPro" id="IPR029062">
    <property type="entry name" value="Class_I_gatase-like"/>
</dbReference>
<feature type="binding site" evidence="11">
    <location>
        <position position="53"/>
    </location>
    <ligand>
        <name>L-glutamine</name>
        <dbReference type="ChEBI" id="CHEBI:58359"/>
    </ligand>
</feature>
<dbReference type="Gene3D" id="3.40.50.300">
    <property type="entry name" value="P-loop containing nucleotide triphosphate hydrolases"/>
    <property type="match status" value="1"/>
</dbReference>
<gene>
    <name evidence="11" type="primary">pyrG</name>
    <name evidence="14" type="ORF">OXIME_001651</name>
</gene>
<dbReference type="Proteomes" id="UP001451606">
    <property type="component" value="Chromosome"/>
</dbReference>
<dbReference type="NCBIfam" id="TIGR00337">
    <property type="entry name" value="PyrG"/>
    <property type="match status" value="1"/>
</dbReference>
<dbReference type="NCBIfam" id="NF003792">
    <property type="entry name" value="PRK05380.1"/>
    <property type="match status" value="1"/>
</dbReference>
<sequence>MRYIIITGGVLSGLGKGTITSSLSHLLKSNGLRVTAIKIDPYLNYDAGTMNPYQHGEVFVLDDGSEVDLDLGNYERFLDINLSRNNNITTGKIYKEVIERERRGDYLGSTVQIIPHITNEIKRRIRIIGNSPDVDIVMIEVGGTVGDIESMPFLEAIRQLKQEEGENRVLFGHVTLVPEIGSVEEQKTKPTQHSVKELREIGIQPDLLFCRSKNPLQDQTKRRLSLFTDVPESGIIGINDIPNTYFLPEIMHNQKLEKYIEKKLSLKLANFSEPWTGFLENLRNPSGTVDIAVVGKYIELQDAYISHKEAFYHVTGNTGISVRLKWINSDNLLKSIEILKEVDGILIPGGFGYRGVTGKIEAARYARENRMPYLGICLGFQVSVIEFARNVLGLEDANSSEFQEDTKNPVIDLLPEQYRVENKGGTMRLGSKRVLIKDGTIASHLYRTNEIYERHRHRYEVNPLFIERLNKMGMNFSGTDDENIRMEILELNDRDNYIATQYHSEFKSRPISPSKVHKHLVLSALEYKRKKEEVKDERKNLKITG</sequence>
<feature type="binding site" evidence="11">
    <location>
        <begin position="147"/>
        <end position="149"/>
    </location>
    <ligand>
        <name>CTP</name>
        <dbReference type="ChEBI" id="CHEBI:37563"/>
        <note>allosteric inhibitor</note>
    </ligand>
</feature>
<feature type="domain" description="CTP synthase N-terminal" evidence="13">
    <location>
        <begin position="2"/>
        <end position="266"/>
    </location>
</feature>
<keyword evidence="3 11" id="KW-0436">Ligase</keyword>
<name>A0AAX4NIT4_9ARCH</name>
<comment type="activity regulation">
    <text evidence="11">Allosterically activated by GTP, when glutamine is the substrate; GTP has no effect on the reaction when ammonia is the substrate. The allosteric effector GTP functions by stabilizing the protein conformation that binds the tetrahedral intermediate(s) formed during glutamine hydrolysis. Inhibited by the product CTP, via allosteric rather than competitive inhibition.</text>
</comment>
<feature type="active site" evidence="11">
    <location>
        <position position="505"/>
    </location>
</feature>
<feature type="binding site" evidence="11">
    <location>
        <position position="241"/>
    </location>
    <ligand>
        <name>ATP</name>
        <dbReference type="ChEBI" id="CHEBI:30616"/>
    </ligand>
</feature>
<dbReference type="Pfam" id="PF00117">
    <property type="entry name" value="GATase"/>
    <property type="match status" value="1"/>
</dbReference>
<evidence type="ECO:0000313" key="14">
    <source>
        <dbReference type="EMBL" id="WYY01055.1"/>
    </source>
</evidence>
<evidence type="ECO:0000259" key="13">
    <source>
        <dbReference type="Pfam" id="PF06418"/>
    </source>
</evidence>
<comment type="catalytic activity">
    <reaction evidence="11">
        <text>L-glutamine + H2O = L-glutamate + NH4(+)</text>
        <dbReference type="Rhea" id="RHEA:15889"/>
        <dbReference type="ChEBI" id="CHEBI:15377"/>
        <dbReference type="ChEBI" id="CHEBI:28938"/>
        <dbReference type="ChEBI" id="CHEBI:29985"/>
        <dbReference type="ChEBI" id="CHEBI:58359"/>
    </reaction>
</comment>
<evidence type="ECO:0000256" key="9">
    <source>
        <dbReference type="ARBA" id="ARBA00022975"/>
    </source>
</evidence>
<evidence type="ECO:0000256" key="3">
    <source>
        <dbReference type="ARBA" id="ARBA00022598"/>
    </source>
</evidence>
<dbReference type="InterPro" id="IPR004468">
    <property type="entry name" value="CTP_synthase"/>
</dbReference>
<keyword evidence="7 11" id="KW-0460">Magnesium</keyword>
<feature type="active site" description="Nucleophile; for glutamine hydrolysis" evidence="11">
    <location>
        <position position="377"/>
    </location>
</feature>
<feature type="domain" description="Glutamine amidotransferase" evidence="12">
    <location>
        <begin position="300"/>
        <end position="518"/>
    </location>
</feature>
<comment type="catalytic activity">
    <reaction evidence="10 11">
        <text>UTP + L-glutamine + ATP + H2O = CTP + L-glutamate + ADP + phosphate + 2 H(+)</text>
        <dbReference type="Rhea" id="RHEA:26426"/>
        <dbReference type="ChEBI" id="CHEBI:15377"/>
        <dbReference type="ChEBI" id="CHEBI:15378"/>
        <dbReference type="ChEBI" id="CHEBI:29985"/>
        <dbReference type="ChEBI" id="CHEBI:30616"/>
        <dbReference type="ChEBI" id="CHEBI:37563"/>
        <dbReference type="ChEBI" id="CHEBI:43474"/>
        <dbReference type="ChEBI" id="CHEBI:46398"/>
        <dbReference type="ChEBI" id="CHEBI:58359"/>
        <dbReference type="ChEBI" id="CHEBI:456216"/>
        <dbReference type="EC" id="6.3.4.2"/>
    </reaction>
</comment>
<reference evidence="14 15" key="1">
    <citation type="submission" date="2023-09" db="EMBL/GenBank/DDBJ databases">
        <authorList>
            <person name="Golyshina O.V."/>
            <person name="Lunev E.A."/>
            <person name="Bargiela R."/>
            <person name="Gaines M.C."/>
            <person name="Daum B."/>
            <person name="Bale N.J."/>
            <person name="Koenen M."/>
            <person name="Sinninghe Damst J.S."/>
            <person name="Yakimov M."/>
            <person name="Golyshin P.N."/>
        </authorList>
    </citation>
    <scope>NUCLEOTIDE SEQUENCE [LARGE SCALE GENOMIC DNA]</scope>
    <source>
        <strain evidence="14 15">M1</strain>
    </source>
</reference>
<dbReference type="PANTHER" id="PTHR11550:SF0">
    <property type="entry name" value="CTP SYNTHASE-RELATED"/>
    <property type="match status" value="1"/>
</dbReference>
<dbReference type="FunFam" id="3.40.50.880:FF:000002">
    <property type="entry name" value="CTP synthase"/>
    <property type="match status" value="1"/>
</dbReference>
<evidence type="ECO:0000256" key="8">
    <source>
        <dbReference type="ARBA" id="ARBA00022962"/>
    </source>
</evidence>
<dbReference type="CDD" id="cd03113">
    <property type="entry name" value="CTPS_N"/>
    <property type="match status" value="1"/>
</dbReference>
<protein>
    <recommendedName>
        <fullName evidence="11">CTP synthase</fullName>
        <ecNumber evidence="11">6.3.4.2</ecNumber>
    </recommendedName>
    <alternativeName>
        <fullName evidence="11">Cytidine 5'-triphosphate synthase</fullName>
    </alternativeName>
    <alternativeName>
        <fullName evidence="11">Cytidine triphosphate synthetase</fullName>
        <shortName evidence="11">CTP synthetase</shortName>
        <shortName evidence="11">CTPS</shortName>
    </alternativeName>
    <alternativeName>
        <fullName evidence="11">UTP--ammonia ligase</fullName>
    </alternativeName>
</protein>
<dbReference type="GO" id="GO:0046872">
    <property type="term" value="F:metal ion binding"/>
    <property type="evidence" value="ECO:0007669"/>
    <property type="project" value="UniProtKB-KW"/>
</dbReference>
<organism evidence="14 15">
    <name type="scientific">Oxyplasma meridianum</name>
    <dbReference type="NCBI Taxonomy" id="3073602"/>
    <lineage>
        <taxon>Archaea</taxon>
        <taxon>Methanobacteriati</taxon>
        <taxon>Thermoplasmatota</taxon>
        <taxon>Thermoplasmata</taxon>
        <taxon>Thermoplasmatales</taxon>
        <taxon>Thermoplasmataceae</taxon>
        <taxon>Oxyplasma</taxon>
    </lineage>
</organism>
<dbReference type="InterPro" id="IPR017456">
    <property type="entry name" value="CTP_synthase_N"/>
</dbReference>
<feature type="binding site" evidence="11">
    <location>
        <position position="223"/>
    </location>
    <ligand>
        <name>UTP</name>
        <dbReference type="ChEBI" id="CHEBI:46398"/>
    </ligand>
</feature>
<dbReference type="FunFam" id="3.40.50.300:FF:000009">
    <property type="entry name" value="CTP synthase"/>
    <property type="match status" value="1"/>
</dbReference>
<evidence type="ECO:0000256" key="10">
    <source>
        <dbReference type="ARBA" id="ARBA00047781"/>
    </source>
</evidence>
<comment type="pathway">
    <text evidence="1 11">Pyrimidine metabolism; CTP biosynthesis via de novo pathway; CTP from UDP: step 2/2.</text>
</comment>
<dbReference type="InterPro" id="IPR027417">
    <property type="entry name" value="P-loop_NTPase"/>
</dbReference>
<feature type="binding site" evidence="11">
    <location>
        <begin position="187"/>
        <end position="192"/>
    </location>
    <ligand>
        <name>CTP</name>
        <dbReference type="ChEBI" id="CHEBI:37563"/>
        <note>allosteric inhibitor</note>
    </ligand>
</feature>
<dbReference type="GO" id="GO:0005524">
    <property type="term" value="F:ATP binding"/>
    <property type="evidence" value="ECO:0007669"/>
    <property type="project" value="UniProtKB-KW"/>
</dbReference>
<dbReference type="HAMAP" id="MF_01227">
    <property type="entry name" value="PyrG"/>
    <property type="match status" value="1"/>
</dbReference>
<dbReference type="Pfam" id="PF06418">
    <property type="entry name" value="CTP_synth_N"/>
    <property type="match status" value="1"/>
</dbReference>
<dbReference type="GO" id="GO:0003883">
    <property type="term" value="F:CTP synthase activity"/>
    <property type="evidence" value="ECO:0007669"/>
    <property type="project" value="UniProtKB-UniRule"/>
</dbReference>
<comment type="function">
    <text evidence="11">Catalyzes the ATP-dependent amination of UTP to CTP with either L-glutamine or ammonia as the source of nitrogen. Regulates intracellular CTP levels through interactions with the four ribonucleotide triphosphates.</text>
</comment>
<comment type="subunit">
    <text evidence="11">Homotetramer.</text>
</comment>
<comment type="miscellaneous">
    <text evidence="11">CTPSs have evolved a hybrid strategy for distinguishing between UTP and CTP. The overlapping regions of the product feedback inhibitory and substrate sites recognize a common feature in both compounds, the triphosphate moiety. To differentiate isosteric substrate and product pyrimidine rings, an additional pocket far from the expected kinase/ligase catalytic site, specifically recognizes the cytosine and ribose portions of the product inhibitor.</text>
</comment>
<keyword evidence="9 11" id="KW-0665">Pyrimidine biosynthesis</keyword>
<feature type="binding site" evidence="11">
    <location>
        <position position="12"/>
    </location>
    <ligand>
        <name>UTP</name>
        <dbReference type="ChEBI" id="CHEBI:46398"/>
    </ligand>
</feature>
<evidence type="ECO:0000256" key="1">
    <source>
        <dbReference type="ARBA" id="ARBA00005171"/>
    </source>
</evidence>
<keyword evidence="6 11" id="KW-0067">ATP-binding</keyword>
<dbReference type="GO" id="GO:0097268">
    <property type="term" value="C:cytoophidium"/>
    <property type="evidence" value="ECO:0007669"/>
    <property type="project" value="UniProtKB-ARBA"/>
</dbReference>
<dbReference type="InterPro" id="IPR033828">
    <property type="entry name" value="GATase1_CTP_Synthase"/>
</dbReference>
<evidence type="ECO:0000256" key="7">
    <source>
        <dbReference type="ARBA" id="ARBA00022842"/>
    </source>
</evidence>
<dbReference type="CDD" id="cd01746">
    <property type="entry name" value="GATase1_CTP_Synthase"/>
    <property type="match status" value="1"/>
</dbReference>
<feature type="binding site" evidence="11">
    <location>
        <position position="12"/>
    </location>
    <ligand>
        <name>CTP</name>
        <dbReference type="ChEBI" id="CHEBI:37563"/>
        <note>allosteric inhibitor</note>
    </ligand>
</feature>
<proteinExistence type="inferred from homology"/>
<comment type="caution">
    <text evidence="11">Lacks conserved residue(s) required for the propagation of feature annotation.</text>
</comment>
<evidence type="ECO:0000256" key="11">
    <source>
        <dbReference type="HAMAP-Rule" id="MF_01227"/>
    </source>
</evidence>
<dbReference type="EC" id="6.3.4.2" evidence="11"/>
<feature type="binding site" evidence="11">
    <location>
        <position position="70"/>
    </location>
    <ligand>
        <name>ATP</name>
        <dbReference type="ChEBI" id="CHEBI:30616"/>
    </ligand>
</feature>
<dbReference type="SUPFAM" id="SSF52540">
    <property type="entry name" value="P-loop containing nucleoside triphosphate hydrolases"/>
    <property type="match status" value="1"/>
</dbReference>
<feature type="binding site" evidence="11">
    <location>
        <position position="140"/>
    </location>
    <ligand>
        <name>Mg(2+)</name>
        <dbReference type="ChEBI" id="CHEBI:18420"/>
    </ligand>
</feature>
<comment type="catalytic activity">
    <reaction evidence="11">
        <text>UTP + NH4(+) + ATP = CTP + ADP + phosphate + 2 H(+)</text>
        <dbReference type="Rhea" id="RHEA:16597"/>
        <dbReference type="ChEBI" id="CHEBI:15378"/>
        <dbReference type="ChEBI" id="CHEBI:28938"/>
        <dbReference type="ChEBI" id="CHEBI:30616"/>
        <dbReference type="ChEBI" id="CHEBI:37563"/>
        <dbReference type="ChEBI" id="CHEBI:43474"/>
        <dbReference type="ChEBI" id="CHEBI:46398"/>
        <dbReference type="ChEBI" id="CHEBI:456216"/>
    </reaction>
</comment>
<dbReference type="SUPFAM" id="SSF52317">
    <property type="entry name" value="Class I glutamine amidotransferase-like"/>
    <property type="match status" value="1"/>
</dbReference>